<dbReference type="EMBL" id="PEIB01000030">
    <property type="protein sequence ID" value="RXJ71897.1"/>
    <property type="molecule type" value="Genomic_DNA"/>
</dbReference>
<dbReference type="OrthoDB" id="5917675at2"/>
<evidence type="ECO:0000313" key="3">
    <source>
        <dbReference type="Proteomes" id="UP000290287"/>
    </source>
</evidence>
<dbReference type="AlphaFoldDB" id="A0A4Q0YM41"/>
<reference evidence="2 3" key="1">
    <citation type="submission" date="2017-10" db="EMBL/GenBank/DDBJ databases">
        <title>Nyctiphanis sp. nov., isolated from the stomach of the euphausiid Nyctiphanes simplex (Hansen, 1911) in the Gulf of California.</title>
        <authorList>
            <person name="Gomez-Gil B."/>
            <person name="Aguilar-Mendez M."/>
            <person name="Lopez-Cortes A."/>
            <person name="Gomez-Gutierrez J."/>
            <person name="Roque A."/>
            <person name="Lang E."/>
            <person name="Gonzalez-Castillo A."/>
        </authorList>
    </citation>
    <scope>NUCLEOTIDE SEQUENCE [LARGE SCALE GENOMIC DNA]</scope>
    <source>
        <strain evidence="2 3">CAIM 600</strain>
    </source>
</reference>
<sequence>MRYLLCVLVSFFLVIPSQAIAEEKAEPAKPKNEVRMAQKNEKICRTKFSKVLFDLQVAFSSADNDPMERRMAERKIAAARKTYNETGSFCEAFYALEQYEADKGERQEGEVMLEGEK</sequence>
<evidence type="ECO:0000256" key="1">
    <source>
        <dbReference type="SAM" id="SignalP"/>
    </source>
</evidence>
<name>A0A4Q0YM41_9GAMM</name>
<keyword evidence="3" id="KW-1185">Reference proteome</keyword>
<keyword evidence="1" id="KW-0732">Signal</keyword>
<comment type="caution">
    <text evidence="2">The sequence shown here is derived from an EMBL/GenBank/DDBJ whole genome shotgun (WGS) entry which is preliminary data.</text>
</comment>
<dbReference type="Proteomes" id="UP000290287">
    <property type="component" value="Unassembled WGS sequence"/>
</dbReference>
<proteinExistence type="predicted"/>
<protein>
    <submittedName>
        <fullName evidence="2">Uncharacterized protein</fullName>
    </submittedName>
</protein>
<accession>A0A4Q0YM41</accession>
<feature type="chain" id="PRO_5020307161" evidence="1">
    <location>
        <begin position="22"/>
        <end position="117"/>
    </location>
</feature>
<gene>
    <name evidence="2" type="ORF">CS022_19270</name>
</gene>
<dbReference type="RefSeq" id="WP_129123605.1">
    <property type="nucleotide sequence ID" value="NZ_PEIB01000030.1"/>
</dbReference>
<organism evidence="2 3">
    <name type="scientific">Veronia nyctiphanis</name>
    <dbReference type="NCBI Taxonomy" id="1278244"/>
    <lineage>
        <taxon>Bacteria</taxon>
        <taxon>Pseudomonadati</taxon>
        <taxon>Pseudomonadota</taxon>
        <taxon>Gammaproteobacteria</taxon>
        <taxon>Vibrionales</taxon>
        <taxon>Vibrionaceae</taxon>
        <taxon>Veronia</taxon>
    </lineage>
</organism>
<feature type="signal peptide" evidence="1">
    <location>
        <begin position="1"/>
        <end position="21"/>
    </location>
</feature>
<evidence type="ECO:0000313" key="2">
    <source>
        <dbReference type="EMBL" id="RXJ71897.1"/>
    </source>
</evidence>